<sequence length="120" mass="13850">MPRGMGWRRGRRRKMRFIGFIPEVRHFYPAKPPFGPPQPPVFMTYEEFEALRLVDYEGLTQEEAGHRMGVSRGTVWRALTSARKKVAQMLVEGRELIILAQGDEVPKSSQEPEVTDEDSF</sequence>
<dbReference type="SUPFAM" id="SSF88659">
    <property type="entry name" value="Sigma3 and sigma4 domains of RNA polymerase sigma factors"/>
    <property type="match status" value="1"/>
</dbReference>
<dbReference type="Pfam" id="PF02001">
    <property type="entry name" value="DUF134"/>
    <property type="match status" value="1"/>
</dbReference>
<dbReference type="PANTHER" id="PTHR37478:SF2">
    <property type="entry name" value="UPF0251 PROTEIN TK0562"/>
    <property type="match status" value="1"/>
</dbReference>
<gene>
    <name evidence="3" type="ORF">ENF72_02510</name>
</gene>
<evidence type="ECO:0000313" key="3">
    <source>
        <dbReference type="EMBL" id="HDD31482.1"/>
    </source>
</evidence>
<comment type="caution">
    <text evidence="3">The sequence shown here is derived from an EMBL/GenBank/DDBJ whole genome shotgun (WGS) entry which is preliminary data.</text>
</comment>
<dbReference type="InterPro" id="IPR036388">
    <property type="entry name" value="WH-like_DNA-bd_sf"/>
</dbReference>
<organism evidence="3">
    <name type="scientific">Thermococcus litoralis</name>
    <dbReference type="NCBI Taxonomy" id="2265"/>
    <lineage>
        <taxon>Archaea</taxon>
        <taxon>Methanobacteriati</taxon>
        <taxon>Methanobacteriota</taxon>
        <taxon>Thermococci</taxon>
        <taxon>Thermococcales</taxon>
        <taxon>Thermococcaceae</taxon>
        <taxon>Thermococcus</taxon>
    </lineage>
</organism>
<accession>A0A7C0Y218</accession>
<dbReference type="EMBL" id="DQYG01000110">
    <property type="protein sequence ID" value="HDD31482.1"/>
    <property type="molecule type" value="Genomic_DNA"/>
</dbReference>
<dbReference type="HAMAP" id="MF_00674">
    <property type="entry name" value="UPF0251"/>
    <property type="match status" value="1"/>
</dbReference>
<dbReference type="Proteomes" id="UP000886210">
    <property type="component" value="Unassembled WGS sequence"/>
</dbReference>
<comment type="similarity">
    <text evidence="1 2">Belongs to the UPF0251 family.</text>
</comment>
<evidence type="ECO:0000256" key="1">
    <source>
        <dbReference type="ARBA" id="ARBA00009350"/>
    </source>
</evidence>
<protein>
    <recommendedName>
        <fullName evidence="2">UPF0251 protein ENF72_02510</fullName>
    </recommendedName>
</protein>
<dbReference type="Gene3D" id="1.10.10.10">
    <property type="entry name" value="Winged helix-like DNA-binding domain superfamily/Winged helix DNA-binding domain"/>
    <property type="match status" value="1"/>
</dbReference>
<dbReference type="AlphaFoldDB" id="A0A7C0Y218"/>
<name>A0A7C0Y218_THELI</name>
<dbReference type="InterPro" id="IPR002852">
    <property type="entry name" value="UPF0251"/>
</dbReference>
<dbReference type="NCBIfam" id="NF003257">
    <property type="entry name" value="PRK04217.1"/>
    <property type="match status" value="1"/>
</dbReference>
<reference evidence="3" key="1">
    <citation type="journal article" date="2020" name="mSystems">
        <title>Genome- and Community-Level Interaction Insights into Carbon Utilization and Element Cycling Functions of Hydrothermarchaeota in Hydrothermal Sediment.</title>
        <authorList>
            <person name="Zhou Z."/>
            <person name="Liu Y."/>
            <person name="Xu W."/>
            <person name="Pan J."/>
            <person name="Luo Z.H."/>
            <person name="Li M."/>
        </authorList>
    </citation>
    <scope>NUCLEOTIDE SEQUENCE [LARGE SCALE GENOMIC DNA]</scope>
    <source>
        <strain evidence="3">HyVt-151</strain>
    </source>
</reference>
<dbReference type="PANTHER" id="PTHR37478">
    <property type="match status" value="1"/>
</dbReference>
<proteinExistence type="inferred from homology"/>
<evidence type="ECO:0000256" key="2">
    <source>
        <dbReference type="HAMAP-Rule" id="MF_00674"/>
    </source>
</evidence>
<dbReference type="InterPro" id="IPR013324">
    <property type="entry name" value="RNA_pol_sigma_r3/r4-like"/>
</dbReference>